<dbReference type="Proteomes" id="UP000447393">
    <property type="component" value="Unassembled WGS sequence"/>
</dbReference>
<evidence type="ECO:0000313" key="2">
    <source>
        <dbReference type="Proteomes" id="UP000447393"/>
    </source>
</evidence>
<dbReference type="EMBL" id="WMEZ01000001">
    <property type="protein sequence ID" value="MYL48365.1"/>
    <property type="molecule type" value="Genomic_DNA"/>
</dbReference>
<sequence length="133" mass="14633">MKKWLIAAGILSIIISAGIMVLVLTGENVSVGASKVYKDGELSVKIRSLKGRYVMDTYTVESDRNVSIPYTSSIKEGDVTLEITKDGEAIFAETLPHNQESDFKLPMEEGSYTFSLHTEQAEEIDLTLKLSGE</sequence>
<name>A0A845DYE1_9BACI</name>
<gene>
    <name evidence="1" type="ORF">GLV98_02675</name>
</gene>
<dbReference type="RefSeq" id="WP_160911855.1">
    <property type="nucleotide sequence ID" value="NZ_WMEZ01000001.1"/>
</dbReference>
<comment type="caution">
    <text evidence="1">The sequence shown here is derived from an EMBL/GenBank/DDBJ whole genome shotgun (WGS) entry which is preliminary data.</text>
</comment>
<evidence type="ECO:0000313" key="1">
    <source>
        <dbReference type="EMBL" id="MYL48365.1"/>
    </source>
</evidence>
<proteinExistence type="predicted"/>
<reference evidence="1 2" key="1">
    <citation type="submission" date="2019-11" db="EMBL/GenBank/DDBJ databases">
        <title>Genome sequences of 17 halophilic strains isolated from different environments.</title>
        <authorList>
            <person name="Furrow R.E."/>
        </authorList>
    </citation>
    <scope>NUCLEOTIDE SEQUENCE [LARGE SCALE GENOMIC DNA]</scope>
    <source>
        <strain evidence="1 2">22505_10_Sand</strain>
    </source>
</reference>
<dbReference type="AlphaFoldDB" id="A0A845DYE1"/>
<accession>A0A845DYE1</accession>
<organism evidence="1 2">
    <name type="scientific">Halobacillus litoralis</name>
    <dbReference type="NCBI Taxonomy" id="45668"/>
    <lineage>
        <taxon>Bacteria</taxon>
        <taxon>Bacillati</taxon>
        <taxon>Bacillota</taxon>
        <taxon>Bacilli</taxon>
        <taxon>Bacillales</taxon>
        <taxon>Bacillaceae</taxon>
        <taxon>Halobacillus</taxon>
    </lineage>
</organism>
<protein>
    <submittedName>
        <fullName evidence="1">Uncharacterized protein</fullName>
    </submittedName>
</protein>